<organism evidence="9 10">
    <name type="scientific">Candidatus Buchananbacteria bacterium RIFCSPLOWO2_01_FULL_46_12</name>
    <dbReference type="NCBI Taxonomy" id="1797546"/>
    <lineage>
        <taxon>Bacteria</taxon>
        <taxon>Candidatus Buchananiibacteriota</taxon>
    </lineage>
</organism>
<evidence type="ECO:0000259" key="8">
    <source>
        <dbReference type="PROSITE" id="PS50059"/>
    </source>
</evidence>
<comment type="catalytic activity">
    <reaction evidence="1 5 6">
        <text>[protein]-peptidylproline (omega=180) = [protein]-peptidylproline (omega=0)</text>
        <dbReference type="Rhea" id="RHEA:16237"/>
        <dbReference type="Rhea" id="RHEA-COMP:10747"/>
        <dbReference type="Rhea" id="RHEA-COMP:10748"/>
        <dbReference type="ChEBI" id="CHEBI:83833"/>
        <dbReference type="ChEBI" id="CHEBI:83834"/>
        <dbReference type="EC" id="5.2.1.8"/>
    </reaction>
</comment>
<dbReference type="PROSITE" id="PS50059">
    <property type="entry name" value="FKBP_PPIASE"/>
    <property type="match status" value="1"/>
</dbReference>
<evidence type="ECO:0000256" key="5">
    <source>
        <dbReference type="PROSITE-ProRule" id="PRU00277"/>
    </source>
</evidence>
<evidence type="ECO:0000256" key="4">
    <source>
        <dbReference type="ARBA" id="ARBA00023235"/>
    </source>
</evidence>
<dbReference type="EMBL" id="MHIP01000012">
    <property type="protein sequence ID" value="OGY55152.1"/>
    <property type="molecule type" value="Genomic_DNA"/>
</dbReference>
<feature type="region of interest" description="Disordered" evidence="7">
    <location>
        <begin position="1"/>
        <end position="20"/>
    </location>
</feature>
<dbReference type="PANTHER" id="PTHR43811">
    <property type="entry name" value="FKBP-TYPE PEPTIDYL-PROLYL CIS-TRANS ISOMERASE FKPA"/>
    <property type="match status" value="1"/>
</dbReference>
<evidence type="ECO:0000256" key="6">
    <source>
        <dbReference type="RuleBase" id="RU003915"/>
    </source>
</evidence>
<proteinExistence type="inferred from homology"/>
<sequence length="121" mass="13103">MPTQQNEQGQNEQPATELTIEDFRVGTGVEAKTGDTVSVNYKGTLLNGTTFDSSYDRGTPFSFTLGQNSVIQGWERGVLGMRAGGKRKLVIPPDLAYGPRAIGLIPANSTLVFEVELLEIK</sequence>
<dbReference type="FunFam" id="3.10.50.40:FF:000006">
    <property type="entry name" value="Peptidyl-prolyl cis-trans isomerase"/>
    <property type="match status" value="1"/>
</dbReference>
<dbReference type="InterPro" id="IPR046357">
    <property type="entry name" value="PPIase_dom_sf"/>
</dbReference>
<comment type="caution">
    <text evidence="9">The sequence shown here is derived from an EMBL/GenBank/DDBJ whole genome shotgun (WGS) entry which is preliminary data.</text>
</comment>
<feature type="domain" description="PPIase FKBP-type" evidence="8">
    <location>
        <begin position="34"/>
        <end position="121"/>
    </location>
</feature>
<dbReference type="SUPFAM" id="SSF54534">
    <property type="entry name" value="FKBP-like"/>
    <property type="match status" value="1"/>
</dbReference>
<dbReference type="GO" id="GO:0003755">
    <property type="term" value="F:peptidyl-prolyl cis-trans isomerase activity"/>
    <property type="evidence" value="ECO:0007669"/>
    <property type="project" value="UniProtKB-UniRule"/>
</dbReference>
<dbReference type="AlphaFoldDB" id="A0A1G1YS11"/>
<protein>
    <recommendedName>
        <fullName evidence="6">Peptidyl-prolyl cis-trans isomerase</fullName>
        <ecNumber evidence="6">5.2.1.8</ecNumber>
    </recommendedName>
</protein>
<evidence type="ECO:0000313" key="10">
    <source>
        <dbReference type="Proteomes" id="UP000176512"/>
    </source>
</evidence>
<gene>
    <name evidence="9" type="ORF">A3A24_03530</name>
</gene>
<comment type="similarity">
    <text evidence="2 6">Belongs to the FKBP-type PPIase family.</text>
</comment>
<keyword evidence="3 5" id="KW-0697">Rotamase</keyword>
<evidence type="ECO:0000256" key="2">
    <source>
        <dbReference type="ARBA" id="ARBA00006577"/>
    </source>
</evidence>
<evidence type="ECO:0000256" key="7">
    <source>
        <dbReference type="SAM" id="MobiDB-lite"/>
    </source>
</evidence>
<name>A0A1G1YS11_9BACT</name>
<reference evidence="9 10" key="1">
    <citation type="journal article" date="2016" name="Nat. Commun.">
        <title>Thousands of microbial genomes shed light on interconnected biogeochemical processes in an aquifer system.</title>
        <authorList>
            <person name="Anantharaman K."/>
            <person name="Brown C.T."/>
            <person name="Hug L.A."/>
            <person name="Sharon I."/>
            <person name="Castelle C.J."/>
            <person name="Probst A.J."/>
            <person name="Thomas B.C."/>
            <person name="Singh A."/>
            <person name="Wilkins M.J."/>
            <person name="Karaoz U."/>
            <person name="Brodie E.L."/>
            <person name="Williams K.H."/>
            <person name="Hubbard S.S."/>
            <person name="Banfield J.F."/>
        </authorList>
    </citation>
    <scope>NUCLEOTIDE SEQUENCE [LARGE SCALE GENOMIC DNA]</scope>
</reference>
<feature type="compositionally biased region" description="Polar residues" evidence="7">
    <location>
        <begin position="1"/>
        <end position="16"/>
    </location>
</feature>
<evidence type="ECO:0000256" key="1">
    <source>
        <dbReference type="ARBA" id="ARBA00000971"/>
    </source>
</evidence>
<evidence type="ECO:0000256" key="3">
    <source>
        <dbReference type="ARBA" id="ARBA00023110"/>
    </source>
</evidence>
<evidence type="ECO:0000313" key="9">
    <source>
        <dbReference type="EMBL" id="OGY55152.1"/>
    </source>
</evidence>
<dbReference type="Pfam" id="PF00254">
    <property type="entry name" value="FKBP_C"/>
    <property type="match status" value="1"/>
</dbReference>
<accession>A0A1G1YS11</accession>
<dbReference type="PANTHER" id="PTHR43811:SF19">
    <property type="entry name" value="39 KDA FK506-BINDING NUCLEAR PROTEIN"/>
    <property type="match status" value="1"/>
</dbReference>
<dbReference type="Gene3D" id="3.10.50.40">
    <property type="match status" value="1"/>
</dbReference>
<dbReference type="InterPro" id="IPR001179">
    <property type="entry name" value="PPIase_FKBP_dom"/>
</dbReference>
<dbReference type="EC" id="5.2.1.8" evidence="6"/>
<dbReference type="Proteomes" id="UP000176512">
    <property type="component" value="Unassembled WGS sequence"/>
</dbReference>
<keyword evidence="4 5" id="KW-0413">Isomerase</keyword>